<gene>
    <name evidence="1" type="ORF">CR513_59685</name>
</gene>
<sequence length="107" mass="12551">MTLSSMFTFLYYNGQMITTTKQRTTFLSNYSKSFRVKKEITHDALKKTIKKKLQLGDGKRVVYLTYRCPISFVVDWHGNLRTMRTYKQCSVNLLNKVTSVALSYMSR</sequence>
<name>A0A371E7P6_MUCPR</name>
<proteinExistence type="predicted"/>
<keyword evidence="2" id="KW-1185">Reference proteome</keyword>
<dbReference type="Proteomes" id="UP000257109">
    <property type="component" value="Unassembled WGS sequence"/>
</dbReference>
<dbReference type="OrthoDB" id="1457507at2759"/>
<reference evidence="1" key="1">
    <citation type="submission" date="2018-05" db="EMBL/GenBank/DDBJ databases">
        <title>Draft genome of Mucuna pruriens seed.</title>
        <authorList>
            <person name="Nnadi N.E."/>
            <person name="Vos R."/>
            <person name="Hasami M.H."/>
            <person name="Devisetty U.K."/>
            <person name="Aguiy J.C."/>
        </authorList>
    </citation>
    <scope>NUCLEOTIDE SEQUENCE [LARGE SCALE GENOMIC DNA]</scope>
    <source>
        <strain evidence="1">JCA_2017</strain>
    </source>
</reference>
<dbReference type="EMBL" id="QJKJ01015744">
    <property type="protein sequence ID" value="RDX62027.1"/>
    <property type="molecule type" value="Genomic_DNA"/>
</dbReference>
<organism evidence="1 2">
    <name type="scientific">Mucuna pruriens</name>
    <name type="common">Velvet bean</name>
    <name type="synonym">Dolichos pruriens</name>
    <dbReference type="NCBI Taxonomy" id="157652"/>
    <lineage>
        <taxon>Eukaryota</taxon>
        <taxon>Viridiplantae</taxon>
        <taxon>Streptophyta</taxon>
        <taxon>Embryophyta</taxon>
        <taxon>Tracheophyta</taxon>
        <taxon>Spermatophyta</taxon>
        <taxon>Magnoliopsida</taxon>
        <taxon>eudicotyledons</taxon>
        <taxon>Gunneridae</taxon>
        <taxon>Pentapetalae</taxon>
        <taxon>rosids</taxon>
        <taxon>fabids</taxon>
        <taxon>Fabales</taxon>
        <taxon>Fabaceae</taxon>
        <taxon>Papilionoideae</taxon>
        <taxon>50 kb inversion clade</taxon>
        <taxon>NPAAA clade</taxon>
        <taxon>indigoferoid/millettioid clade</taxon>
        <taxon>Phaseoleae</taxon>
        <taxon>Mucuna</taxon>
    </lineage>
</organism>
<evidence type="ECO:0000313" key="2">
    <source>
        <dbReference type="Proteomes" id="UP000257109"/>
    </source>
</evidence>
<evidence type="ECO:0000313" key="1">
    <source>
        <dbReference type="EMBL" id="RDX62027.1"/>
    </source>
</evidence>
<dbReference type="AlphaFoldDB" id="A0A371E7P6"/>
<feature type="non-terminal residue" evidence="1">
    <location>
        <position position="1"/>
    </location>
</feature>
<comment type="caution">
    <text evidence="1">The sequence shown here is derived from an EMBL/GenBank/DDBJ whole genome shotgun (WGS) entry which is preliminary data.</text>
</comment>
<accession>A0A371E7P6</accession>
<protein>
    <submittedName>
        <fullName evidence="1">Uncharacterized protein</fullName>
    </submittedName>
</protein>